<name>A0ABT3J6D7_9RHOB</name>
<keyword evidence="2" id="KW-1185">Reference proteome</keyword>
<organism evidence="1 2">
    <name type="scientific">Defluviimonas salinarum</name>
    <dbReference type="NCBI Taxonomy" id="2992147"/>
    <lineage>
        <taxon>Bacteria</taxon>
        <taxon>Pseudomonadati</taxon>
        <taxon>Pseudomonadota</taxon>
        <taxon>Alphaproteobacteria</taxon>
        <taxon>Rhodobacterales</taxon>
        <taxon>Paracoccaceae</taxon>
        <taxon>Albidovulum</taxon>
    </lineage>
</organism>
<comment type="caution">
    <text evidence="1">The sequence shown here is derived from an EMBL/GenBank/DDBJ whole genome shotgun (WGS) entry which is preliminary data.</text>
</comment>
<evidence type="ECO:0000313" key="1">
    <source>
        <dbReference type="EMBL" id="MCW3782964.1"/>
    </source>
</evidence>
<reference evidence="1 2" key="1">
    <citation type="submission" date="2022-10" db="EMBL/GenBank/DDBJ databases">
        <title>Defluviimonas sp. CAU 1641 isolated from mud.</title>
        <authorList>
            <person name="Kim W."/>
        </authorList>
    </citation>
    <scope>NUCLEOTIDE SEQUENCE [LARGE SCALE GENOMIC DNA]</scope>
    <source>
        <strain evidence="1 2">CAU 1641</strain>
    </source>
</reference>
<protein>
    <submittedName>
        <fullName evidence="1">Uncharacterized protein</fullName>
    </submittedName>
</protein>
<proteinExistence type="predicted"/>
<evidence type="ECO:0000313" key="2">
    <source>
        <dbReference type="Proteomes" id="UP001207582"/>
    </source>
</evidence>
<sequence length="150" mass="16388">MRPLSLTEDGLLAGGSALWLQGWTTQIHRLTEIILPEGEIAETAGLGQVRILRRDDRHFAVLRDWSIEADGRRMLRPEMAIADALVHRGDPEAAWLAAPDDIDPDAFETDRMPELLRALDALGAGPEVVAAAAGYADALDPARDAPAYRR</sequence>
<dbReference type="RefSeq" id="WP_264772597.1">
    <property type="nucleotide sequence ID" value="NZ_JAPDOG010000014.1"/>
</dbReference>
<dbReference type="Proteomes" id="UP001207582">
    <property type="component" value="Unassembled WGS sequence"/>
</dbReference>
<dbReference type="EMBL" id="JAPDOG010000014">
    <property type="protein sequence ID" value="MCW3782964.1"/>
    <property type="molecule type" value="Genomic_DNA"/>
</dbReference>
<gene>
    <name evidence="1" type="ORF">OM960_15555</name>
</gene>
<accession>A0ABT3J6D7</accession>